<organism evidence="12 13">
    <name type="scientific">Cyprinus carpio</name>
    <name type="common">Common carp</name>
    <dbReference type="NCBI Taxonomy" id="7962"/>
    <lineage>
        <taxon>Eukaryota</taxon>
        <taxon>Metazoa</taxon>
        <taxon>Chordata</taxon>
        <taxon>Craniata</taxon>
        <taxon>Vertebrata</taxon>
        <taxon>Euteleostomi</taxon>
        <taxon>Actinopterygii</taxon>
        <taxon>Neopterygii</taxon>
        <taxon>Teleostei</taxon>
        <taxon>Ostariophysi</taxon>
        <taxon>Cypriniformes</taxon>
        <taxon>Cyprinidae</taxon>
        <taxon>Cyprininae</taxon>
        <taxon>Cyprinus</taxon>
    </lineage>
</organism>
<dbReference type="Gene3D" id="3.90.228.10">
    <property type="match status" value="1"/>
</dbReference>
<keyword evidence="4 7" id="KW-0520">NAD</keyword>
<dbReference type="SUPFAM" id="SSF56399">
    <property type="entry name" value="ADP-ribosylation"/>
    <property type="match status" value="1"/>
</dbReference>
<dbReference type="InterPro" id="IPR057048">
    <property type="entry name" value="PARP14_KH_6"/>
</dbReference>
<evidence type="ECO:0000256" key="6">
    <source>
        <dbReference type="ARBA" id="ARBA00024347"/>
    </source>
</evidence>
<dbReference type="InterPro" id="IPR037197">
    <property type="entry name" value="WWE_dom_sf"/>
</dbReference>
<evidence type="ECO:0000259" key="9">
    <source>
        <dbReference type="PROSITE" id="PS50918"/>
    </source>
</evidence>
<name>A0A8C1JKC4_CYPCA</name>
<evidence type="ECO:0000313" key="12">
    <source>
        <dbReference type="Ensembl" id="ENSCCRP00010032638.1"/>
    </source>
</evidence>
<comment type="similarity">
    <text evidence="6">Belongs to the ARTD/PARP family.</text>
</comment>
<feature type="domain" description="PARP catalytic" evidence="10">
    <location>
        <begin position="1628"/>
        <end position="1822"/>
    </location>
</feature>
<evidence type="ECO:0000256" key="5">
    <source>
        <dbReference type="ARBA" id="ARBA00023242"/>
    </source>
</evidence>
<dbReference type="GO" id="GO:1990404">
    <property type="term" value="F:NAD+-protein mono-ADP-ribosyltransferase activity"/>
    <property type="evidence" value="ECO:0007669"/>
    <property type="project" value="TreeGrafter"/>
</dbReference>
<feature type="domain" description="Macro" evidence="11">
    <location>
        <begin position="1212"/>
        <end position="1386"/>
    </location>
</feature>
<keyword evidence="5" id="KW-0539">Nucleus</keyword>
<dbReference type="EC" id="2.4.2.-" evidence="7"/>
<dbReference type="Proteomes" id="UP000694427">
    <property type="component" value="Unplaced"/>
</dbReference>
<dbReference type="Pfam" id="PF23254">
    <property type="entry name" value="KH_PARP14_8"/>
    <property type="match status" value="1"/>
</dbReference>
<dbReference type="Pfam" id="PF01661">
    <property type="entry name" value="Macro"/>
    <property type="match status" value="3"/>
</dbReference>
<sequence length="1822" mass="202690">MATDEFPFALCVEGQWNTHIPRLKNKLIIYFQSKKSDGGHCEVEYPVSGGQTATVRFKSNEVRQRVLNKQTHELKIGQKTVKMTVCLPSSEASVPHEATSSASIITAGEPQSEEEKEEKVEPPEETEEDTTPTSAVIENIQNSGQEFLTMLVENVLKGSSAESDDFSIEIIPESNCAVVTFSKSKYAEHFFVSSPSNGIIKKKNMKVRLLEKTSKVKAEGLPPNSNSDLVMLYFDKFAEVEDDGVTFETDQSAIITFTNPEDVQKVLKEQHHLKKQPFRVLPYYETLQTALYGKDRPTLRLPEAFIEKIDRTVWHHLKENRKSLDLVTQAMSSHFCEMDFQTSAVKVSPSQSLLNNGVQTRKLLHTWREKALSQFLSLISEFKSTEFCIQKDAWTEIQHEIQKAVVGDTVTLVPYVDEGTITVAGLKEDMNRIEGILTETVERVTQRIQREKGSETGEICMTPSIYNLVLRDGLEQQICDKFPELNITYHVHSQKLNFYGLKHEVLETKNKILQAVLNLIHKPVELHQSVLDFLLTKDVEEMTNNLFFNKGINVALEADEKRVSLVGKTDNALSDGEKQLQTDLGHLSFNVEDPSVLGRSDWHDLVSHIKNTVTNVTVQTTVNQVVVSGFVDSINDVEQELHNFVQENSHFEKTLKSHKTVVTFIKDHKKQDWFEEVKGNVNVDFKGEDIVISGSRLCVSKCVVLFEDLLRSVNHCTMKIVKPGAKRFFKEKELMCVTCAKTNMNCLVQLLAEHDHPHDTVQSLIIKPVYHYKTHGGMEITVNKADICSFQVDAVVGGCKENLLLDGGLVKALSDAAGPKLQNDCDQTVKRRKLKIGDAVLLDAGGRLKCKHVILAIGPNYNSYKPQESEKLLKKTVKKSLNLADEESFQSLAIPAISSGVSRGGFPLDLCADTIVKAIKEFCDFVEGDNTLKKIYLVDNNDKTVQALEAAVKKVYGVSALTHSMASGTSSSSQKQTQNQASSSPSQHQTATLFQGASQSFQTKEGLTITLMKGNIEDTTMDVVVNTLSSDLNLSVGAISNALLKAAGPQLQVLLNQQVTGSANIGDVFETAGANLKNKLVFHAVVPHWNQGQGNEQKVLEDIMDKCLSLAEQRQQGSILFSAIGTGNLAFPKPLVVCTMLDSTLKFSSKRSSKHVKEVVFVLHPKDTQTIQVFTDEFSKRFLGQSAPASNPTHAVVFCNEITGPFSKVTTKSGIHETIVGGVTLQVLNGDITLEKTDVIVNSSNKEFTLKSGVSKAILDKAGPNVEAECQQLGAQTNSGLIMTQAGNLQCKKIIHISAQNNAVVIQNNVKKALEMCAKEKLTSIAFPAIGTGQGGLSPGQVADSMLDGILDMIRKTPQSTLKLIRLVVFQAQMLPEFLKSMQNRETGPAKQEQSTWSKIKAYAANVKSFFTGSWEKEIKQHGGKDFVIEGVQVDPVFFSICGPSQADVDKTKLFLEDMINQEQVFESITDTAILTLSDKDQQRIQDLQSTIDVTIRLEYKANKASEETPGQATLIIQGLSRDVLKAIQEIQDMLKAAKEKETLQKEIDYTNELVDWQYEQGGQFKNFDQRTNFDLEKALSKQATDIRISFQGQTYQVTLPEGPAVCTTGGNQMKIRRIDKLKATEDIPQHWDAMAHDELCRKFNLQPTSTEYQDVIGLFKTTCPNNNVLKIERFQNPGMWKNYQNNKRVMEKKNGHQNNEKRLFHGTSELTISHIEKTGFNRSYAGKNATAYGKGTYFALNASYSSSNTYSVPNAQGHKHMYLCRVLTGDFTTGNSAMFVPPAKNANCDPYDTVVDNPNAPTIFVVFRDDNAYPEYLITFT</sequence>
<dbReference type="Gene3D" id="3.30.70.330">
    <property type="match status" value="2"/>
</dbReference>
<dbReference type="InterPro" id="IPR043472">
    <property type="entry name" value="Macro_dom-like"/>
</dbReference>
<dbReference type="GO" id="GO:0010629">
    <property type="term" value="P:negative regulation of gene expression"/>
    <property type="evidence" value="ECO:0007669"/>
    <property type="project" value="TreeGrafter"/>
</dbReference>
<evidence type="ECO:0000256" key="2">
    <source>
        <dbReference type="ARBA" id="ARBA00022676"/>
    </source>
</evidence>
<evidence type="ECO:0000256" key="7">
    <source>
        <dbReference type="RuleBase" id="RU362114"/>
    </source>
</evidence>
<dbReference type="SUPFAM" id="SSF52949">
    <property type="entry name" value="Macro domain-like"/>
    <property type="match status" value="3"/>
</dbReference>
<dbReference type="InterPro" id="IPR012317">
    <property type="entry name" value="Poly(ADP-ribose)pol_cat_dom"/>
</dbReference>
<dbReference type="Pfam" id="PF23248">
    <property type="entry name" value="KH_PARP14_2"/>
    <property type="match status" value="1"/>
</dbReference>
<dbReference type="InterPro" id="IPR054596">
    <property type="entry name" value="PARP14_WWE"/>
</dbReference>
<feature type="domain" description="Macro" evidence="11">
    <location>
        <begin position="996"/>
        <end position="1182"/>
    </location>
</feature>
<dbReference type="GO" id="GO:0005737">
    <property type="term" value="C:cytoplasm"/>
    <property type="evidence" value="ECO:0007669"/>
    <property type="project" value="TreeGrafter"/>
</dbReference>
<evidence type="ECO:0000259" key="11">
    <source>
        <dbReference type="PROSITE" id="PS51154"/>
    </source>
</evidence>
<accession>A0A8C1JKC4</accession>
<dbReference type="Ensembl" id="ENSCCRT00010035797.1">
    <property type="protein sequence ID" value="ENSCCRP00010032638.1"/>
    <property type="gene ID" value="ENSCCRG00010013767.1"/>
</dbReference>
<dbReference type="Pfam" id="PF23085">
    <property type="entry name" value="RRM_PARP14_3"/>
    <property type="match status" value="1"/>
</dbReference>
<dbReference type="SUPFAM" id="SSF117839">
    <property type="entry name" value="WWE domain"/>
    <property type="match status" value="1"/>
</dbReference>
<dbReference type="Pfam" id="PF23245">
    <property type="entry name" value="RRM_PARP14_2"/>
    <property type="match status" value="1"/>
</dbReference>
<dbReference type="Pfam" id="PF23222">
    <property type="entry name" value="RRM_PARP14_1"/>
    <property type="match status" value="1"/>
</dbReference>
<dbReference type="PANTHER" id="PTHR14453">
    <property type="entry name" value="PARP/ZINC FINGER CCCH TYPE DOMAIN CONTAINING PROTEIN"/>
    <property type="match status" value="1"/>
</dbReference>
<dbReference type="PROSITE" id="PS51059">
    <property type="entry name" value="PARP_CATALYTIC"/>
    <property type="match status" value="1"/>
</dbReference>
<evidence type="ECO:0000256" key="1">
    <source>
        <dbReference type="ARBA" id="ARBA00004123"/>
    </source>
</evidence>
<dbReference type="Pfam" id="PF22005">
    <property type="entry name" value="WWE_1"/>
    <property type="match status" value="1"/>
</dbReference>
<dbReference type="InterPro" id="IPR004170">
    <property type="entry name" value="WWE_dom"/>
</dbReference>
<dbReference type="GO" id="GO:0003714">
    <property type="term" value="F:transcription corepressor activity"/>
    <property type="evidence" value="ECO:0007669"/>
    <property type="project" value="TreeGrafter"/>
</dbReference>
<dbReference type="FunFam" id="3.90.228.10:FF:000008">
    <property type="entry name" value="Poly [ADP-ribose] polymerase"/>
    <property type="match status" value="1"/>
</dbReference>
<dbReference type="Pfam" id="PF23249">
    <property type="entry name" value="KH_PARP14_3"/>
    <property type="match status" value="1"/>
</dbReference>
<evidence type="ECO:0000256" key="4">
    <source>
        <dbReference type="ARBA" id="ARBA00023027"/>
    </source>
</evidence>
<dbReference type="InterPro" id="IPR012677">
    <property type="entry name" value="Nucleotide-bd_a/b_plait_sf"/>
</dbReference>
<dbReference type="PANTHER" id="PTHR14453:SF89">
    <property type="entry name" value="PROTEIN MONO-ADP-RIBOSYLTRANSFERASE PARP14"/>
    <property type="match status" value="1"/>
</dbReference>
<feature type="region of interest" description="Disordered" evidence="8">
    <location>
        <begin position="92"/>
        <end position="134"/>
    </location>
</feature>
<dbReference type="Pfam" id="PF23252">
    <property type="entry name" value="KH_PARP14_5"/>
    <property type="match status" value="1"/>
</dbReference>
<dbReference type="Pfam" id="PF00644">
    <property type="entry name" value="PARP"/>
    <property type="match status" value="1"/>
</dbReference>
<evidence type="ECO:0000259" key="10">
    <source>
        <dbReference type="PROSITE" id="PS51059"/>
    </source>
</evidence>
<reference evidence="12" key="1">
    <citation type="submission" date="2025-08" db="UniProtKB">
        <authorList>
            <consortium name="Ensembl"/>
        </authorList>
    </citation>
    <scope>IDENTIFICATION</scope>
</reference>
<dbReference type="PROSITE" id="PS50918">
    <property type="entry name" value="WWE"/>
    <property type="match status" value="1"/>
</dbReference>
<dbReference type="CDD" id="cd02903">
    <property type="entry name" value="Macro_BAL-like"/>
    <property type="match status" value="2"/>
</dbReference>
<dbReference type="InterPro" id="IPR052056">
    <property type="entry name" value="Mono-ARTD/PARP"/>
</dbReference>
<dbReference type="GO" id="GO:0070212">
    <property type="term" value="P:protein poly-ADP-ribosylation"/>
    <property type="evidence" value="ECO:0007669"/>
    <property type="project" value="TreeGrafter"/>
</dbReference>
<dbReference type="Pfam" id="PF23253">
    <property type="entry name" value="KH_PARP14_6"/>
    <property type="match status" value="1"/>
</dbReference>
<dbReference type="PROSITE" id="PS51154">
    <property type="entry name" value="MACRO"/>
    <property type="match status" value="3"/>
</dbReference>
<dbReference type="InterPro" id="IPR057046">
    <property type="entry name" value="PARP14_KH_4"/>
</dbReference>
<dbReference type="CDD" id="cd01439">
    <property type="entry name" value="TCCD_inducible_PARP_like"/>
    <property type="match status" value="1"/>
</dbReference>
<reference evidence="12" key="2">
    <citation type="submission" date="2025-09" db="UniProtKB">
        <authorList>
            <consortium name="Ensembl"/>
        </authorList>
    </citation>
    <scope>IDENTIFICATION</scope>
</reference>
<dbReference type="InterPro" id="IPR057050">
    <property type="entry name" value="RRM_PARP14_2"/>
</dbReference>
<feature type="region of interest" description="Disordered" evidence="8">
    <location>
        <begin position="966"/>
        <end position="989"/>
    </location>
</feature>
<keyword evidence="3 7" id="KW-0808">Transferase</keyword>
<dbReference type="InterPro" id="IPR002589">
    <property type="entry name" value="Macro_dom"/>
</dbReference>
<dbReference type="Gene3D" id="3.40.220.10">
    <property type="entry name" value="Leucine Aminopeptidase, subunit E, domain 1"/>
    <property type="match status" value="3"/>
</dbReference>
<dbReference type="Pfam" id="PF23251">
    <property type="entry name" value="KH_PARP14_4"/>
    <property type="match status" value="1"/>
</dbReference>
<keyword evidence="2 7" id="KW-0328">Glycosyltransferase</keyword>
<evidence type="ECO:0000256" key="3">
    <source>
        <dbReference type="ARBA" id="ARBA00022679"/>
    </source>
</evidence>
<dbReference type="SMART" id="SM00506">
    <property type="entry name" value="A1pp"/>
    <property type="match status" value="3"/>
</dbReference>
<dbReference type="InterPro" id="IPR057051">
    <property type="entry name" value="PARP14_RPM_1"/>
</dbReference>
<dbReference type="CDD" id="cd02907">
    <property type="entry name" value="Macro_Af1521_BAL-like"/>
    <property type="match status" value="1"/>
</dbReference>
<dbReference type="GO" id="GO:0003950">
    <property type="term" value="F:NAD+ poly-ADP-ribosyltransferase activity"/>
    <property type="evidence" value="ECO:0007669"/>
    <property type="project" value="UniProtKB-UniRule"/>
</dbReference>
<keyword evidence="13" id="KW-1185">Reference proteome</keyword>
<dbReference type="Gene3D" id="3.30.720.50">
    <property type="match status" value="1"/>
</dbReference>
<dbReference type="InterPro" id="IPR035979">
    <property type="entry name" value="RBD_domain_sf"/>
</dbReference>
<feature type="domain" description="Macro" evidence="11">
    <location>
        <begin position="767"/>
        <end position="956"/>
    </location>
</feature>
<dbReference type="InterPro" id="IPR057043">
    <property type="entry name" value="PARP14_KH_2"/>
</dbReference>
<dbReference type="CDD" id="cd12300">
    <property type="entry name" value="RRM1_PAR14"/>
    <property type="match status" value="1"/>
</dbReference>
<dbReference type="InterPro" id="IPR057049">
    <property type="entry name" value="PARP14_KH_8"/>
</dbReference>
<feature type="compositionally biased region" description="Low complexity" evidence="8">
    <location>
        <begin position="966"/>
        <end position="984"/>
    </location>
</feature>
<evidence type="ECO:0000256" key="8">
    <source>
        <dbReference type="SAM" id="MobiDB-lite"/>
    </source>
</evidence>
<dbReference type="SUPFAM" id="SSF54928">
    <property type="entry name" value="RNA-binding domain, RBD"/>
    <property type="match status" value="1"/>
</dbReference>
<comment type="subcellular location">
    <subcellularLocation>
        <location evidence="1">Nucleus</location>
    </subcellularLocation>
</comment>
<feature type="domain" description="WWE" evidence="9">
    <location>
        <begin position="1543"/>
        <end position="1618"/>
    </location>
</feature>
<dbReference type="Pfam" id="PF23084">
    <property type="entry name" value="KH_PARP14_1"/>
    <property type="match status" value="1"/>
</dbReference>
<evidence type="ECO:0000313" key="13">
    <source>
        <dbReference type="Proteomes" id="UP000694427"/>
    </source>
</evidence>
<protein>
    <recommendedName>
        <fullName evidence="7">Poly [ADP-ribose] polymerase</fullName>
        <shortName evidence="7">PARP</shortName>
        <ecNumber evidence="7">2.4.2.-</ecNumber>
    </recommendedName>
</protein>
<dbReference type="InterPro" id="IPR057047">
    <property type="entry name" value="PARP14_KH_5"/>
</dbReference>
<dbReference type="GO" id="GO:0005634">
    <property type="term" value="C:nucleus"/>
    <property type="evidence" value="ECO:0007669"/>
    <property type="project" value="UniProtKB-SubCell"/>
</dbReference>
<dbReference type="GO" id="GO:0003676">
    <property type="term" value="F:nucleic acid binding"/>
    <property type="evidence" value="ECO:0007669"/>
    <property type="project" value="InterPro"/>
</dbReference>
<dbReference type="InterPro" id="IPR057045">
    <property type="entry name" value="PARP14_KH_3"/>
</dbReference>
<dbReference type="InterPro" id="IPR057044">
    <property type="entry name" value="PARP14_KH_1"/>
</dbReference>
<proteinExistence type="inferred from homology"/>